<dbReference type="GO" id="GO:0061574">
    <property type="term" value="C:ASAP complex"/>
    <property type="evidence" value="ECO:0007669"/>
    <property type="project" value="TreeGrafter"/>
</dbReference>
<dbReference type="PANTHER" id="PTHR46589">
    <property type="entry name" value="APOPTOTIC CHROMATIN CONDENSATION INDUCER IN THE NUCLEUS"/>
    <property type="match status" value="1"/>
</dbReference>
<dbReference type="InterPro" id="IPR052793">
    <property type="entry name" value="EJC-associated_protein"/>
</dbReference>
<evidence type="ECO:0000313" key="6">
    <source>
        <dbReference type="Proteomes" id="UP000019118"/>
    </source>
</evidence>
<feature type="compositionally biased region" description="Basic and acidic residues" evidence="3">
    <location>
        <begin position="285"/>
        <end position="325"/>
    </location>
</feature>
<dbReference type="Proteomes" id="UP000019118">
    <property type="component" value="Unassembled WGS sequence"/>
</dbReference>
<dbReference type="GeneID" id="109535739"/>
<dbReference type="CTD" id="35173"/>
<dbReference type="InterPro" id="IPR012677">
    <property type="entry name" value="Nucleotide-bd_a/b_plait_sf"/>
</dbReference>
<dbReference type="InterPro" id="IPR032552">
    <property type="entry name" value="RSB_motif"/>
</dbReference>
<feature type="region of interest" description="Disordered" evidence="3">
    <location>
        <begin position="230"/>
        <end position="413"/>
    </location>
</feature>
<dbReference type="Gene3D" id="3.30.70.330">
    <property type="match status" value="1"/>
</dbReference>
<feature type="region of interest" description="Disordered" evidence="3">
    <location>
        <begin position="1"/>
        <end position="86"/>
    </location>
</feature>
<evidence type="ECO:0000256" key="3">
    <source>
        <dbReference type="SAM" id="MobiDB-lite"/>
    </source>
</evidence>
<feature type="compositionally biased region" description="Basic and acidic residues" evidence="3">
    <location>
        <begin position="57"/>
        <end position="69"/>
    </location>
</feature>
<dbReference type="SUPFAM" id="SSF54928">
    <property type="entry name" value="RNA-binding domain, RBD"/>
    <property type="match status" value="1"/>
</dbReference>
<dbReference type="InterPro" id="IPR034257">
    <property type="entry name" value="Acinus_RRM"/>
</dbReference>
<feature type="compositionally biased region" description="Basic and acidic residues" evidence="3">
    <location>
        <begin position="677"/>
        <end position="711"/>
    </location>
</feature>
<feature type="domain" description="RRM" evidence="4">
    <location>
        <begin position="584"/>
        <end position="661"/>
    </location>
</feature>
<organism evidence="5 6">
    <name type="scientific">Dendroctonus ponderosae</name>
    <name type="common">Mountain pine beetle</name>
    <dbReference type="NCBI Taxonomy" id="77166"/>
    <lineage>
        <taxon>Eukaryota</taxon>
        <taxon>Metazoa</taxon>
        <taxon>Ecdysozoa</taxon>
        <taxon>Arthropoda</taxon>
        <taxon>Hexapoda</taxon>
        <taxon>Insecta</taxon>
        <taxon>Pterygota</taxon>
        <taxon>Neoptera</taxon>
        <taxon>Endopterygota</taxon>
        <taxon>Coleoptera</taxon>
        <taxon>Polyphaga</taxon>
        <taxon>Cucujiformia</taxon>
        <taxon>Curculionidae</taxon>
        <taxon>Scolytinae</taxon>
        <taxon>Dendroctonus</taxon>
    </lineage>
</organism>
<name>A0AAR5P8R8_DENPD</name>
<feature type="region of interest" description="Disordered" evidence="3">
    <location>
        <begin position="131"/>
        <end position="173"/>
    </location>
</feature>
<feature type="compositionally biased region" description="Basic and acidic residues" evidence="3">
    <location>
        <begin position="232"/>
        <end position="244"/>
    </location>
</feature>
<dbReference type="GO" id="GO:0003723">
    <property type="term" value="F:RNA binding"/>
    <property type="evidence" value="ECO:0007669"/>
    <property type="project" value="UniProtKB-UniRule"/>
</dbReference>
<keyword evidence="1 2" id="KW-0694">RNA-binding</keyword>
<feature type="compositionally biased region" description="Basic and acidic residues" evidence="3">
    <location>
        <begin position="379"/>
        <end position="394"/>
    </location>
</feature>
<feature type="compositionally biased region" description="Polar residues" evidence="3">
    <location>
        <begin position="131"/>
        <end position="146"/>
    </location>
</feature>
<keyword evidence="6" id="KW-1185">Reference proteome</keyword>
<evidence type="ECO:0000256" key="2">
    <source>
        <dbReference type="PROSITE-ProRule" id="PRU00176"/>
    </source>
</evidence>
<dbReference type="GO" id="GO:0071011">
    <property type="term" value="C:precatalytic spliceosome"/>
    <property type="evidence" value="ECO:0007669"/>
    <property type="project" value="TreeGrafter"/>
</dbReference>
<evidence type="ECO:0000313" key="5">
    <source>
        <dbReference type="EnsemblMetazoa" id="XP_019757252.1"/>
    </source>
</evidence>
<evidence type="ECO:0000256" key="1">
    <source>
        <dbReference type="ARBA" id="ARBA00022884"/>
    </source>
</evidence>
<dbReference type="InterPro" id="IPR035979">
    <property type="entry name" value="RBD_domain_sf"/>
</dbReference>
<dbReference type="PANTHER" id="PTHR46589:SF1">
    <property type="entry name" value="APOPTOTIC CHROMATIN CONDENSATION INDUCER IN THE NUCLEUS"/>
    <property type="match status" value="1"/>
</dbReference>
<dbReference type="Pfam" id="PF16294">
    <property type="entry name" value="RSB_motif"/>
    <property type="match status" value="1"/>
</dbReference>
<proteinExistence type="predicted"/>
<reference evidence="6" key="1">
    <citation type="journal article" date="2013" name="Genome Biol.">
        <title>Draft genome of the mountain pine beetle, Dendroctonus ponderosae Hopkins, a major forest pest.</title>
        <authorList>
            <person name="Keeling C.I."/>
            <person name="Yuen M.M."/>
            <person name="Liao N.Y."/>
            <person name="Docking T.R."/>
            <person name="Chan S.K."/>
            <person name="Taylor G.A."/>
            <person name="Palmquist D.L."/>
            <person name="Jackman S.D."/>
            <person name="Nguyen A."/>
            <person name="Li M."/>
            <person name="Henderson H."/>
            <person name="Janes J.K."/>
            <person name="Zhao Y."/>
            <person name="Pandoh P."/>
            <person name="Moore R."/>
            <person name="Sperling F.A."/>
            <person name="Huber D.P."/>
            <person name="Birol I."/>
            <person name="Jones S.J."/>
            <person name="Bohlmann J."/>
        </authorList>
    </citation>
    <scope>NUCLEOTIDE SEQUENCE</scope>
</reference>
<evidence type="ECO:0000259" key="4">
    <source>
        <dbReference type="PROSITE" id="PS50102"/>
    </source>
</evidence>
<dbReference type="CDD" id="cd12432">
    <property type="entry name" value="RRM_ACINU"/>
    <property type="match status" value="1"/>
</dbReference>
<accession>A0AAR5P8R8</accession>
<feature type="compositionally biased region" description="Basic and acidic residues" evidence="3">
    <location>
        <begin position="13"/>
        <end position="23"/>
    </location>
</feature>
<feature type="compositionally biased region" description="Low complexity" evidence="3">
    <location>
        <begin position="785"/>
        <end position="799"/>
    </location>
</feature>
<dbReference type="EnsemblMetazoa" id="XM_019901693.1">
    <property type="protein sequence ID" value="XP_019757252.1"/>
    <property type="gene ID" value="LOC109535739"/>
</dbReference>
<feature type="region of interest" description="Disordered" evidence="3">
    <location>
        <begin position="677"/>
        <end position="799"/>
    </location>
</feature>
<feature type="compositionally biased region" description="Basic and acidic residues" evidence="3">
    <location>
        <begin position="152"/>
        <end position="165"/>
    </location>
</feature>
<dbReference type="AlphaFoldDB" id="A0AAR5P8R8"/>
<feature type="compositionally biased region" description="Basic and acidic residues" evidence="3">
    <location>
        <begin position="734"/>
        <end position="758"/>
    </location>
</feature>
<dbReference type="PROSITE" id="PS50102">
    <property type="entry name" value="RRM"/>
    <property type="match status" value="1"/>
</dbReference>
<sequence length="799" mass="90881">MVRKTTRAAALKASEKNRRESPRRSRRRKSSSKSESSEDEVLAKVKQAQLSNASEKGSSDNETDRESKKPLKKRTRSMVVNEAKQKLVVESEIKSAEKEIKIEEPRIEEEEVNVGDNAKGKSKCINKSNIVNDNAETENANVQVTEESPILTKDDNTQNDDRSKNGTDPSEIDVNISQTLVAEMTCENQATEITTDETTEVVISEHPVSESCNEEDSKDLTQVIVEQCQDAPKNDEKSSEERINTPDIPPATIADSTSDIAETEVVQASKPELPEATKKIRLHRMSKDERISVSESSSKPDKKEDSKKKIVLKRPEIKAIIAKEEKEEESNNDSSSPIEQPPGNDWGSGYEASAVEIPENPVIKSEEKVTRRKITLKRSAVEDGSKPDLKEHVVLTRSTSLSESKERRTSTSDNIVINERQRKLSVVVEKAPSEVENKPEKPLKPRRVVKLIRKLPERLEDPLPSSDESLKRSNWGQPDISHLKVDNVLLLDSLREICPTIELLDEADVDLEISEPKSTEKSNRKTFKELEEEEMENIEAELNAEPEEADMETIIATNRNFSIVEDSVSKLKPPPSPPRNPVSEVLFITNLVRPFTVKQLKELLERTGKLKEDGFWTDKIKSKCFACYETAEEAEVTRNALHGVHWPIGNGKKLIIDYSTMEDMETAKNPPVVIFRKEKTPEIENHKPALQENVEEKKDERPLKREWDIGKDHRKMSRSRSKEGRERKHSRRSFTPEEHHKKRSREEPVPQKAMDDLFLKTQATPSIYWQPLSPEEVRTRKRTNNRSQTTTSSSTIRRK</sequence>
<protein>
    <recommendedName>
        <fullName evidence="4">RRM domain-containing protein</fullName>
    </recommendedName>
</protein>
<dbReference type="InterPro" id="IPR000504">
    <property type="entry name" value="RRM_dom"/>
</dbReference>
<reference evidence="5" key="2">
    <citation type="submission" date="2024-08" db="UniProtKB">
        <authorList>
            <consortium name="EnsemblMetazoa"/>
        </authorList>
    </citation>
    <scope>IDENTIFICATION</scope>
</reference>
<dbReference type="GO" id="GO:0008380">
    <property type="term" value="P:RNA splicing"/>
    <property type="evidence" value="ECO:0007669"/>
    <property type="project" value="TreeGrafter"/>
</dbReference>